<dbReference type="Pfam" id="PF12739">
    <property type="entry name" value="TRAPPC-Trs85"/>
    <property type="match status" value="1"/>
</dbReference>
<dbReference type="EMBL" id="CP119960">
    <property type="protein sequence ID" value="WFD39100.1"/>
    <property type="molecule type" value="Genomic_DNA"/>
</dbReference>
<dbReference type="GO" id="GO:1990072">
    <property type="term" value="C:TRAPPIII protein complex"/>
    <property type="evidence" value="ECO:0007669"/>
    <property type="project" value="TreeGrafter"/>
</dbReference>
<dbReference type="PANTHER" id="PTHR12975:SF6">
    <property type="entry name" value="TRAFFICKING PROTEIN PARTICLE COMPLEX SUBUNIT 8"/>
    <property type="match status" value="1"/>
</dbReference>
<gene>
    <name evidence="1" type="ORF">MJAP1_002071</name>
</gene>
<dbReference type="AlphaFoldDB" id="A0AAF0EY45"/>
<reference evidence="1" key="1">
    <citation type="submission" date="2023-03" db="EMBL/GenBank/DDBJ databases">
        <title>Mating type loci evolution in Malassezia.</title>
        <authorList>
            <person name="Coelho M.A."/>
        </authorList>
    </citation>
    <scope>NUCLEOTIDE SEQUENCE</scope>
    <source>
        <strain evidence="1">CBS 9431</strain>
    </source>
</reference>
<dbReference type="GeneID" id="85225720"/>
<name>A0AAF0EY45_9BASI</name>
<evidence type="ECO:0000313" key="1">
    <source>
        <dbReference type="EMBL" id="WFD39100.1"/>
    </source>
</evidence>
<evidence type="ECO:0000313" key="2">
    <source>
        <dbReference type="Proteomes" id="UP001217754"/>
    </source>
</evidence>
<dbReference type="Proteomes" id="UP001217754">
    <property type="component" value="Chromosome 3"/>
</dbReference>
<proteinExistence type="predicted"/>
<keyword evidence="2" id="KW-1185">Reference proteome</keyword>
<dbReference type="PANTHER" id="PTHR12975">
    <property type="entry name" value="TRANSPORT PROTEIN TRAPP"/>
    <property type="match status" value="1"/>
</dbReference>
<sequence length="1201" mass="130185">MPLDADSAVHGALCPRIAVLSSGDVGEIARRNGAQHIAQVLRPFERCVENIAVRTSQLAARTRASFPVRFDALDAFLVPKDLFARGALEHFLDTVQAHLRSHAQQLDGDQPIASLVPPPEPERAAWEKQVRSIPPWCADIAAYLYRYRPICAFDGFSHPTAMLLVVSSSNPDPMNAFAQLYEESSTSSVFRSQPHVEGDVLRSYLVLHDASAPNADLRRSEALLDEVKRTYGLQCALLTINSATEPVDSVVARVQAEWDTPDLRHVPPSSTPPGAALSVDDVQRIEAYVRELVVKSLVPYLERTVQQLNEQVGSSRRGLTGRLLGAGRKLFSTRTTTPSAPPASGWDAERGTYPATALASQTRRLADLAMHTCDYKLAAEMYDTARRDYEQDRAMSYVGASTELLCLARLLSGSSDGVPLLFSSACDAYLLDAAGRLYALRATFLYSDVQRTLDHGAQVAAALRRAAAFTDEVLRGVVLELAALAYLCMPHPHVRKSAATMLQSAEQFDACGQKAFALRCYMLAAPYYEDEHWPAITDRVLTKLAAQAHNSGQGGAALEYAVKLLYTTPRTEKEDKAHVEQLVNVYEFAKTQDEITLPTPLWDVAECTVQPEHDPSGAWAHLYPSLAHALHKKHVSQAGEGEAITVRLQATNPLHTPVTLSDLRLAFADAAKPLDAAHVSVDAPPSIALGPRESRSIDVPVRIAACGTFGLCAIHYRLEGVPVRQAMEKYGKRLQATKAQRITPTYAPDTTLQVHVRQDLPRLTTTVEGPHTAYVGESISLRIAVRSEGAAVSEIQVACKEPYASFGPAGGPVGETTPVPAALATPAPHRVQQALAPQEHTEVQCTVPLLDAGETTIEWLFVYQNAHGETFSCSARHSLDVRTLLRASTSVRTVQGASLAYLVALDVQNEDEEAVTIAGVSMLSTQWKAAHAAEALTLAPGERSTMATRIDRASTPTDATLPHALGAIGPLVGRSDFADVEAAALNLHCTAVQGAGASMPLDAYVAQRSALRMKSLEHDYEFLPEPVRRRAFLLLESHEADLLVHWTRPAAQGCLLLYGTHIGLRADVPGDVARLESLARPTTTTRAMYAATTQEQQRRIERLLMSPLAAIPPPVSLEVHAPVAKYEGESVQLAPVTLRLRNESTWPLAYTLRLLPASIRPAAAQAIAPWIGRTVQRGTLAPWHTETLSAHVAITSAGGGQ</sequence>
<organism evidence="1 2">
    <name type="scientific">Malassezia japonica</name>
    <dbReference type="NCBI Taxonomy" id="223818"/>
    <lineage>
        <taxon>Eukaryota</taxon>
        <taxon>Fungi</taxon>
        <taxon>Dikarya</taxon>
        <taxon>Basidiomycota</taxon>
        <taxon>Ustilaginomycotina</taxon>
        <taxon>Malasseziomycetes</taxon>
        <taxon>Malasseziales</taxon>
        <taxon>Malasseziaceae</taxon>
        <taxon>Malassezia</taxon>
    </lineage>
</organism>
<accession>A0AAF0EY45</accession>
<dbReference type="RefSeq" id="XP_060121997.1">
    <property type="nucleotide sequence ID" value="XM_060266014.1"/>
</dbReference>
<dbReference type="InterPro" id="IPR024420">
    <property type="entry name" value="TRAPP_III_complex_Trs85"/>
</dbReference>
<protein>
    <submittedName>
        <fullName evidence="1">Uncharacterized protein</fullName>
    </submittedName>
</protein>